<dbReference type="AlphaFoldDB" id="A0A979HJX3"/>
<proteinExistence type="predicted"/>
<dbReference type="EMBL" id="AP001278">
    <property type="protein sequence ID" value="BAD81223.1"/>
    <property type="molecule type" value="Genomic_DNA"/>
</dbReference>
<sequence>MNTAAYLFDMAGVLAGVSWPRPQLGSAPFGDQMDQPIGLPGVVQHPLLRTDGLADASPRLDDDERRAAMSLSTAGVAFSSSSSSFSPDAELLQDDETRASPGKAAGGVKLDPSPVVAGMAMQLDT</sequence>
<evidence type="ECO:0000256" key="1">
    <source>
        <dbReference type="SAM" id="MobiDB-lite"/>
    </source>
</evidence>
<accession>A0A979HJX3</accession>
<evidence type="ECO:0000313" key="2">
    <source>
        <dbReference type="EMBL" id="BAD81223.1"/>
    </source>
</evidence>
<gene>
    <name evidence="2" type="primary">P0434D08.24</name>
</gene>
<organism evidence="2">
    <name type="scientific">Oryza sativa subsp. japonica</name>
    <name type="common">Rice</name>
    <dbReference type="NCBI Taxonomy" id="39947"/>
    <lineage>
        <taxon>Eukaryota</taxon>
        <taxon>Viridiplantae</taxon>
        <taxon>Streptophyta</taxon>
        <taxon>Embryophyta</taxon>
        <taxon>Tracheophyta</taxon>
        <taxon>Spermatophyta</taxon>
        <taxon>Magnoliopsida</taxon>
        <taxon>Liliopsida</taxon>
        <taxon>Poales</taxon>
        <taxon>Poaceae</taxon>
        <taxon>BOP clade</taxon>
        <taxon>Oryzoideae</taxon>
        <taxon>Oryzeae</taxon>
        <taxon>Oryzinae</taxon>
        <taxon>Oryza</taxon>
        <taxon>Oryza sativa</taxon>
    </lineage>
</organism>
<feature type="region of interest" description="Disordered" evidence="1">
    <location>
        <begin position="73"/>
        <end position="112"/>
    </location>
</feature>
<name>A0A979HJX3_ORYSJ</name>
<reference evidence="2" key="1">
    <citation type="journal article" date="2002" name="Nature">
        <title>The genome sequence and structure of rice chromosome 1.</title>
        <authorList>
            <person name="Sasaki T."/>
            <person name="Matsumoto T."/>
            <person name="Yamamoto K."/>
            <person name="Sakata K."/>
            <person name="Baba T."/>
            <person name="Katayose Y."/>
            <person name="Wu J."/>
            <person name="Niimura Y."/>
            <person name="Cheng Z."/>
            <person name="Nagamura Y."/>
            <person name="Antonio B.A."/>
            <person name="Kanamori H."/>
            <person name="Hosokawa S."/>
            <person name="Masukawa M."/>
            <person name="Arikawa K."/>
            <person name="Chiden Y."/>
            <person name="Hayashi M."/>
            <person name="Okamoto M."/>
            <person name="Ando T."/>
            <person name="Aoki H."/>
            <person name="Arita K."/>
            <person name="Hamada M."/>
            <person name="Harada C."/>
            <person name="Hijishita S."/>
            <person name="Honda M."/>
            <person name="Ichikawa Y."/>
            <person name="Idonuma A."/>
            <person name="Iijima M."/>
            <person name="Ikeda M."/>
            <person name="Ikeno M."/>
            <person name="Itoh S."/>
            <person name="Itoh T."/>
            <person name="Itoh Y."/>
            <person name="Itoh Y."/>
            <person name="Iwabuchi A."/>
            <person name="Kamiya K."/>
            <person name="Karasawa W."/>
            <person name="Katagiri S."/>
            <person name="Kikuta A."/>
            <person name="Kobayashi N."/>
            <person name="Kono I."/>
            <person name="Machita K."/>
            <person name="Maehara T."/>
            <person name="Mizuno H."/>
            <person name="Mizubayashi T."/>
            <person name="Mukai Y."/>
            <person name="Nagasaki H."/>
            <person name="Nakashima M."/>
            <person name="Nakama Y."/>
            <person name="Nakamichi Y."/>
            <person name="Nakamura M."/>
            <person name="Namiki N."/>
            <person name="Negishi M."/>
            <person name="Ohta I."/>
            <person name="Ono N."/>
            <person name="Saji S."/>
            <person name="Sakai K."/>
            <person name="Shibata M."/>
            <person name="Shimokawa T."/>
            <person name="Shomura A."/>
            <person name="Song J."/>
            <person name="Takazaki Y."/>
            <person name="Terasawa K."/>
            <person name="Tsuji K."/>
            <person name="Waki K."/>
            <person name="Yamagata H."/>
            <person name="Yamane H."/>
            <person name="Yoshiki S."/>
            <person name="Yoshihara R."/>
            <person name="Yukawa K."/>
            <person name="Zhong H."/>
            <person name="Iwama H."/>
            <person name="Endo T."/>
            <person name="Ito H."/>
            <person name="Hahn J.H."/>
            <person name="Kim H.I."/>
            <person name="Eun M.Y."/>
            <person name="Yano M."/>
            <person name="Jiang J."/>
            <person name="Gojobori T."/>
        </authorList>
    </citation>
    <scope>NUCLEOTIDE SEQUENCE [LARGE SCALE GENOMIC DNA]</scope>
</reference>
<protein>
    <submittedName>
        <fullName evidence="2">Uncharacterized protein</fullName>
    </submittedName>
</protein>
<dbReference type="Proteomes" id="UP000817658">
    <property type="component" value="Chromosome 1"/>
</dbReference>